<accession>A0A9Q3DG69</accession>
<name>A0A9Q3DG69_9BASI</name>
<dbReference type="AlphaFoldDB" id="A0A9Q3DG69"/>
<feature type="region of interest" description="Disordered" evidence="1">
    <location>
        <begin position="27"/>
        <end position="95"/>
    </location>
</feature>
<reference evidence="2" key="1">
    <citation type="submission" date="2021-03" db="EMBL/GenBank/DDBJ databases">
        <title>Draft genome sequence of rust myrtle Austropuccinia psidii MF-1, a brazilian biotype.</title>
        <authorList>
            <person name="Quecine M.C."/>
            <person name="Pachon D.M.R."/>
            <person name="Bonatelli M.L."/>
            <person name="Correr F.H."/>
            <person name="Franceschini L.M."/>
            <person name="Leite T.F."/>
            <person name="Margarido G.R.A."/>
            <person name="Almeida C.A."/>
            <person name="Ferrarezi J.A."/>
            <person name="Labate C.A."/>
        </authorList>
    </citation>
    <scope>NUCLEOTIDE SEQUENCE</scope>
    <source>
        <strain evidence="2">MF-1</strain>
    </source>
</reference>
<protein>
    <submittedName>
        <fullName evidence="2">Uncharacterized protein</fullName>
    </submittedName>
</protein>
<dbReference type="Proteomes" id="UP000765509">
    <property type="component" value="Unassembled WGS sequence"/>
</dbReference>
<dbReference type="EMBL" id="AVOT02017416">
    <property type="protein sequence ID" value="MBW0503476.1"/>
    <property type="molecule type" value="Genomic_DNA"/>
</dbReference>
<evidence type="ECO:0000313" key="3">
    <source>
        <dbReference type="Proteomes" id="UP000765509"/>
    </source>
</evidence>
<keyword evidence="3" id="KW-1185">Reference proteome</keyword>
<gene>
    <name evidence="2" type="ORF">O181_043191</name>
</gene>
<sequence>MLVMLARKHTRNSCLLCNPSAHRARRVPAQDGLVRMKEFPSRNGHQDPKKEDRNDSRKLSWFNVVSICPPPPRPPSDGHSTSQPEKSDYLADEGW</sequence>
<evidence type="ECO:0000256" key="1">
    <source>
        <dbReference type="SAM" id="MobiDB-lite"/>
    </source>
</evidence>
<evidence type="ECO:0000313" key="2">
    <source>
        <dbReference type="EMBL" id="MBW0503476.1"/>
    </source>
</evidence>
<organism evidence="2 3">
    <name type="scientific">Austropuccinia psidii MF-1</name>
    <dbReference type="NCBI Taxonomy" id="1389203"/>
    <lineage>
        <taxon>Eukaryota</taxon>
        <taxon>Fungi</taxon>
        <taxon>Dikarya</taxon>
        <taxon>Basidiomycota</taxon>
        <taxon>Pucciniomycotina</taxon>
        <taxon>Pucciniomycetes</taxon>
        <taxon>Pucciniales</taxon>
        <taxon>Sphaerophragmiaceae</taxon>
        <taxon>Austropuccinia</taxon>
    </lineage>
</organism>
<proteinExistence type="predicted"/>
<feature type="compositionally biased region" description="Basic and acidic residues" evidence="1">
    <location>
        <begin position="34"/>
        <end position="58"/>
    </location>
</feature>
<comment type="caution">
    <text evidence="2">The sequence shown here is derived from an EMBL/GenBank/DDBJ whole genome shotgun (WGS) entry which is preliminary data.</text>
</comment>